<keyword evidence="3" id="KW-0064">Aspartyl protease</keyword>
<dbReference type="GO" id="GO:0004190">
    <property type="term" value="F:aspartic-type endopeptidase activity"/>
    <property type="evidence" value="ECO:0007669"/>
    <property type="project" value="UniProtKB-KW"/>
</dbReference>
<evidence type="ECO:0000256" key="5">
    <source>
        <dbReference type="PIRSR" id="PIRSR601461-1"/>
    </source>
</evidence>
<feature type="signal peptide" evidence="6">
    <location>
        <begin position="1"/>
        <end position="21"/>
    </location>
</feature>
<evidence type="ECO:0000259" key="7">
    <source>
        <dbReference type="PROSITE" id="PS51767"/>
    </source>
</evidence>
<keyword evidence="9" id="KW-1185">Reference proteome</keyword>
<dbReference type="Pfam" id="PF00026">
    <property type="entry name" value="Asp"/>
    <property type="match status" value="1"/>
</dbReference>
<dbReference type="InterPro" id="IPR021109">
    <property type="entry name" value="Peptidase_aspartic_dom_sf"/>
</dbReference>
<dbReference type="Proteomes" id="UP000235786">
    <property type="component" value="Unassembled WGS sequence"/>
</dbReference>
<comment type="similarity">
    <text evidence="1">Belongs to the peptidase A1 family.</text>
</comment>
<evidence type="ECO:0000256" key="6">
    <source>
        <dbReference type="SAM" id="SignalP"/>
    </source>
</evidence>
<dbReference type="SUPFAM" id="SSF50630">
    <property type="entry name" value="Acid proteases"/>
    <property type="match status" value="1"/>
</dbReference>
<dbReference type="FunFam" id="2.40.70.10:FF:000026">
    <property type="entry name" value="Endothiapepsin"/>
    <property type="match status" value="1"/>
</dbReference>
<dbReference type="GO" id="GO:0006508">
    <property type="term" value="P:proteolysis"/>
    <property type="evidence" value="ECO:0007669"/>
    <property type="project" value="UniProtKB-KW"/>
</dbReference>
<protein>
    <submittedName>
        <fullName evidence="8">Acid protease</fullName>
    </submittedName>
</protein>
<name>A0A2J6RR50_HYAVF</name>
<accession>A0A2J6RR50</accession>
<reference evidence="8 9" key="1">
    <citation type="submission" date="2016-04" db="EMBL/GenBank/DDBJ databases">
        <title>A degradative enzymes factory behind the ericoid mycorrhizal symbiosis.</title>
        <authorList>
            <consortium name="DOE Joint Genome Institute"/>
            <person name="Martino E."/>
            <person name="Morin E."/>
            <person name="Grelet G."/>
            <person name="Kuo A."/>
            <person name="Kohler A."/>
            <person name="Daghino S."/>
            <person name="Barry K."/>
            <person name="Choi C."/>
            <person name="Cichocki N."/>
            <person name="Clum A."/>
            <person name="Copeland A."/>
            <person name="Hainaut M."/>
            <person name="Haridas S."/>
            <person name="Labutti K."/>
            <person name="Lindquist E."/>
            <person name="Lipzen A."/>
            <person name="Khouja H.-R."/>
            <person name="Murat C."/>
            <person name="Ohm R."/>
            <person name="Olson A."/>
            <person name="Spatafora J."/>
            <person name="Veneault-Fourrey C."/>
            <person name="Henrissat B."/>
            <person name="Grigoriev I."/>
            <person name="Martin F."/>
            <person name="Perotto S."/>
        </authorList>
    </citation>
    <scope>NUCLEOTIDE SEQUENCE [LARGE SCALE GENOMIC DNA]</scope>
    <source>
        <strain evidence="8 9">F</strain>
    </source>
</reference>
<feature type="active site" evidence="5">
    <location>
        <position position="299"/>
    </location>
</feature>
<dbReference type="EMBL" id="KZ613945">
    <property type="protein sequence ID" value="PMD41001.1"/>
    <property type="molecule type" value="Genomic_DNA"/>
</dbReference>
<dbReference type="InterPro" id="IPR034163">
    <property type="entry name" value="Aspergillopepsin-like_cat_dom"/>
</dbReference>
<keyword evidence="2 8" id="KW-0645">Protease</keyword>
<dbReference type="InterPro" id="IPR001461">
    <property type="entry name" value="Aspartic_peptidase_A1"/>
</dbReference>
<keyword evidence="6" id="KW-0732">Signal</keyword>
<feature type="chain" id="PRO_5014354814" evidence="6">
    <location>
        <begin position="22"/>
        <end position="416"/>
    </location>
</feature>
<evidence type="ECO:0000313" key="9">
    <source>
        <dbReference type="Proteomes" id="UP000235786"/>
    </source>
</evidence>
<feature type="active site" evidence="5">
    <location>
        <position position="115"/>
    </location>
</feature>
<keyword evidence="4" id="KW-0378">Hydrolase</keyword>
<dbReference type="PANTHER" id="PTHR47966:SF2">
    <property type="entry name" value="ASPERGILLOPEPSIN-1-RELATED"/>
    <property type="match status" value="1"/>
</dbReference>
<dbReference type="PROSITE" id="PS51767">
    <property type="entry name" value="PEPTIDASE_A1"/>
    <property type="match status" value="1"/>
</dbReference>
<dbReference type="OrthoDB" id="2747330at2759"/>
<dbReference type="AlphaFoldDB" id="A0A2J6RR50"/>
<evidence type="ECO:0000256" key="3">
    <source>
        <dbReference type="ARBA" id="ARBA00022750"/>
    </source>
</evidence>
<evidence type="ECO:0000256" key="4">
    <source>
        <dbReference type="ARBA" id="ARBA00022801"/>
    </source>
</evidence>
<gene>
    <name evidence="8" type="ORF">L207DRAFT_583171</name>
</gene>
<proteinExistence type="inferred from homology"/>
<evidence type="ECO:0000313" key="8">
    <source>
        <dbReference type="EMBL" id="PMD41001.1"/>
    </source>
</evidence>
<dbReference type="PRINTS" id="PR00792">
    <property type="entry name" value="PEPSIN"/>
</dbReference>
<dbReference type="STRING" id="1149755.A0A2J6RR50"/>
<feature type="domain" description="Peptidase A1" evidence="7">
    <location>
        <begin position="97"/>
        <end position="409"/>
    </location>
</feature>
<organism evidence="8 9">
    <name type="scientific">Hyaloscypha variabilis (strain UAMH 11265 / GT02V1 / F)</name>
    <name type="common">Meliniomyces variabilis</name>
    <dbReference type="NCBI Taxonomy" id="1149755"/>
    <lineage>
        <taxon>Eukaryota</taxon>
        <taxon>Fungi</taxon>
        <taxon>Dikarya</taxon>
        <taxon>Ascomycota</taxon>
        <taxon>Pezizomycotina</taxon>
        <taxon>Leotiomycetes</taxon>
        <taxon>Helotiales</taxon>
        <taxon>Hyaloscyphaceae</taxon>
        <taxon>Hyaloscypha</taxon>
        <taxon>Hyaloscypha variabilis</taxon>
    </lineage>
</organism>
<dbReference type="CDD" id="cd06097">
    <property type="entry name" value="Aspergillopepsin_like"/>
    <property type="match status" value="1"/>
</dbReference>
<sequence length="416" mass="44165">MHSTGILASTAALLVASNVMAAPSNERRSGQTVVVNQVANPKFQSTSGVLAAAKAYAKFKKPFPKGLKNAIDKQFPGWGTVPANSGSADAGTYDEYYLEPVAIGTPPQLLNLDFDTGSSDLWVFSSQIPAADVAGQLLYNPNVSTTATYADGLSWSILYGDDSSAYGNVWIDKVCLGKACFANQAVETAQDVSAEFIQDPNTDGLLGLAFSSLNTVTPTPQLTWFDNMASSLIEPLFTVNLKHKKPGSYNFGYIDPHQFSGSIGWTPVDPSQGFWTFNLTGYGVGKTVSLQEVDQTIADTGTTLLFLPDEPVNTYYSAVVGAFLDEENTGLEIFPCGAKLPDFAFSVGEYTGVIPGNYMNYSTTGFGDGNCIGGLQSSDGIGLNIAGDILLKSQFVIFDGGASPRLGFAAKHTERD</sequence>
<evidence type="ECO:0000256" key="1">
    <source>
        <dbReference type="ARBA" id="ARBA00007447"/>
    </source>
</evidence>
<dbReference type="PANTHER" id="PTHR47966">
    <property type="entry name" value="BETA-SITE APP-CLEAVING ENZYME, ISOFORM A-RELATED"/>
    <property type="match status" value="1"/>
</dbReference>
<dbReference type="InterPro" id="IPR033121">
    <property type="entry name" value="PEPTIDASE_A1"/>
</dbReference>
<evidence type="ECO:0000256" key="2">
    <source>
        <dbReference type="ARBA" id="ARBA00022670"/>
    </source>
</evidence>
<dbReference type="Gene3D" id="2.40.70.10">
    <property type="entry name" value="Acid Proteases"/>
    <property type="match status" value="2"/>
</dbReference>